<reference evidence="2 3" key="1">
    <citation type="submission" date="2020-03" db="EMBL/GenBank/DDBJ databases">
        <title>Whole genome shotgun sequence of Phytohabitans flavus NBRC 107702.</title>
        <authorList>
            <person name="Komaki H."/>
            <person name="Tamura T."/>
        </authorList>
    </citation>
    <scope>NUCLEOTIDE SEQUENCE [LARGE SCALE GENOMIC DNA]</scope>
    <source>
        <strain evidence="2 3">NBRC 107702</strain>
    </source>
</reference>
<reference evidence="2 3" key="2">
    <citation type="submission" date="2020-03" db="EMBL/GenBank/DDBJ databases">
        <authorList>
            <person name="Ichikawa N."/>
            <person name="Kimura A."/>
            <person name="Kitahashi Y."/>
            <person name="Uohara A."/>
        </authorList>
    </citation>
    <scope>NUCLEOTIDE SEQUENCE [LARGE SCALE GENOMIC DNA]</scope>
    <source>
        <strain evidence="2 3">NBRC 107702</strain>
    </source>
</reference>
<keyword evidence="1" id="KW-1133">Transmembrane helix</keyword>
<keyword evidence="1" id="KW-0812">Transmembrane</keyword>
<evidence type="ECO:0000313" key="2">
    <source>
        <dbReference type="EMBL" id="BCB79180.1"/>
    </source>
</evidence>
<organism evidence="2 3">
    <name type="scientific">Phytohabitans flavus</name>
    <dbReference type="NCBI Taxonomy" id="1076124"/>
    <lineage>
        <taxon>Bacteria</taxon>
        <taxon>Bacillati</taxon>
        <taxon>Actinomycetota</taxon>
        <taxon>Actinomycetes</taxon>
        <taxon>Micromonosporales</taxon>
        <taxon>Micromonosporaceae</taxon>
    </lineage>
</organism>
<dbReference type="InterPro" id="IPR047789">
    <property type="entry name" value="CU044_5270-like"/>
</dbReference>
<sequence length="323" mass="35324">MKMLHDLGEALAPPAAGDIQPPPDLRRRVLTAARERRRPRLAVRTRLAWRLGAVGAGVVAFAVLLAPNLHRADDPPPNAGETSDAASVLRLAAQTSAALPAPARDDKFVFMETVDFMRVGRILEPGREPQRRLEGPQLKYTWWPVDPARNDGYFKMLPPFYGKWANLGAPKYRPPTPIPTEGTLDIGGTPPVLSTDPEGMLAYLYREDPENARLPGDTPDQRAFDRLTKTVIPLSYGNPAAQAAALQAAQRIGGVQVLERVTDAAGRTGVAVARAEGGTRIELIFDPQTYRYLGYNLVDATGEIQHSMAIKRTAFVDKIKQLP</sequence>
<dbReference type="EMBL" id="AP022870">
    <property type="protein sequence ID" value="BCB79180.1"/>
    <property type="molecule type" value="Genomic_DNA"/>
</dbReference>
<keyword evidence="1" id="KW-0472">Membrane</keyword>
<evidence type="ECO:0000256" key="1">
    <source>
        <dbReference type="SAM" id="Phobius"/>
    </source>
</evidence>
<dbReference type="RefSeq" id="WP_173039043.1">
    <property type="nucleotide sequence ID" value="NZ_AP022870.1"/>
</dbReference>
<dbReference type="NCBIfam" id="NF038083">
    <property type="entry name" value="CU044_5270_fam"/>
    <property type="match status" value="1"/>
</dbReference>
<evidence type="ECO:0008006" key="4">
    <source>
        <dbReference type="Google" id="ProtNLM"/>
    </source>
</evidence>
<accession>A0A6F8XZE3</accession>
<dbReference type="AlphaFoldDB" id="A0A6F8XZE3"/>
<dbReference type="Proteomes" id="UP000502508">
    <property type="component" value="Chromosome"/>
</dbReference>
<keyword evidence="3" id="KW-1185">Reference proteome</keyword>
<dbReference type="KEGG" id="pfla:Pflav_055900"/>
<protein>
    <recommendedName>
        <fullName evidence="4">CU044_5270 family protein</fullName>
    </recommendedName>
</protein>
<evidence type="ECO:0000313" key="3">
    <source>
        <dbReference type="Proteomes" id="UP000502508"/>
    </source>
</evidence>
<gene>
    <name evidence="2" type="ORF">Pflav_055900</name>
</gene>
<feature type="transmembrane region" description="Helical" evidence="1">
    <location>
        <begin position="47"/>
        <end position="66"/>
    </location>
</feature>
<proteinExistence type="predicted"/>
<name>A0A6F8XZE3_9ACTN</name>